<protein>
    <submittedName>
        <fullName evidence="2">Uncharacterized protein</fullName>
    </submittedName>
</protein>
<dbReference type="AlphaFoldDB" id="A0A1J4JME6"/>
<keyword evidence="3" id="KW-1185">Reference proteome</keyword>
<feature type="coiled-coil region" evidence="1">
    <location>
        <begin position="38"/>
        <end position="119"/>
    </location>
</feature>
<comment type="caution">
    <text evidence="2">The sequence shown here is derived from an EMBL/GenBank/DDBJ whole genome shotgun (WGS) entry which is preliminary data.</text>
</comment>
<feature type="coiled-coil region" evidence="1">
    <location>
        <begin position="634"/>
        <end position="668"/>
    </location>
</feature>
<feature type="coiled-coil region" evidence="1">
    <location>
        <begin position="273"/>
        <end position="423"/>
    </location>
</feature>
<feature type="coiled-coil region" evidence="1">
    <location>
        <begin position="718"/>
        <end position="806"/>
    </location>
</feature>
<sequence length="956" mass="112399">MHTNEENRQLKEEISILKEQFENTIDYVPSMTKFYQENTDLQKKLIEQQAANDDLKKRLKIAMENNSDLANKQKKSRSNSEKAYIEEITSLQAQLESAKAEIEKMNSIYQSQIKDLESSNFKSQSESSCHQIQISKILKVAGGYFDSVFKNTDELIEQLKKKPESNHPLANLSNMAELDAENEKEAKIRQLKSKLSNEKQKRNELNLTLLKLKKKNDHERLTSEEQIIKLQDHIRQQANEIQRIELLHQQSSIPTGPPPPKHRNAICQVQLFTQNENKEIEELQHELLKANSKISELTFDLESMKTKCDDLTTQLNEMDTTKMQLIEKLKQMTGEFSESEKQLYLQKKENEQLSILNHELRDKLNQKEADAILPQTQLATKLKFVQADYKNAQSALSNLEKMYDDQKKEIQELSINKEKLIMIIEKQNSLLNGMTEYFENKPTNNEPKVVEKEVTVEPQFQWNVGDLPAEILDIVNEFASNDSLSLESRIKNIFLVINKWIEQQQNIYQKELSSNISKREEIEKAYNKYKTDTISACDDENVDESNICDFISDMIYKNLDLQKENKTIKDNEQRLLDKANVSDFETLIDKTEQAIEQNKKLAEKYDIERKKRLQMKKQFKEYVALKEKDFADKMEMSKRAKENSRKQIEKLQNSIGQLQEQNKELINQIKQSPNGKDDSDEEYKLREKQAEMYRKREEERELEFSMNLSQTQKIGYENDELKAQVQSLNKTIQSWQDQYKEMHNENESLQQKLENQRNEYEEFISQLTKKNDQDNNQNRETIQNLTEKLKVQAEDHKAALDKLNASLIESNKLYEKVFQEKSKVAFEKERMQHSANLKMEAVERAKKLSEAQLKAQLLSIDSKYSMIVEEEKQKAEKKKRELIEYFIGTFRQFSDVDSSLNEESFKQVVKKVQNQFEKNERVETAIRKLIKASEDEPIEDALTQFIIKNHPQFQMK</sequence>
<dbReference type="VEuPathDB" id="TrichDB:TRFO_33064"/>
<evidence type="ECO:0000313" key="2">
    <source>
        <dbReference type="EMBL" id="OHT00279.1"/>
    </source>
</evidence>
<proteinExistence type="predicted"/>
<dbReference type="GeneID" id="94843564"/>
<organism evidence="2 3">
    <name type="scientific">Tritrichomonas foetus</name>
    <dbReference type="NCBI Taxonomy" id="1144522"/>
    <lineage>
        <taxon>Eukaryota</taxon>
        <taxon>Metamonada</taxon>
        <taxon>Parabasalia</taxon>
        <taxon>Tritrichomonadida</taxon>
        <taxon>Tritrichomonadidae</taxon>
        <taxon>Tritrichomonas</taxon>
    </lineage>
</organism>
<reference evidence="2" key="1">
    <citation type="submission" date="2016-10" db="EMBL/GenBank/DDBJ databases">
        <authorList>
            <person name="Benchimol M."/>
            <person name="Almeida L.G."/>
            <person name="Vasconcelos A.T."/>
            <person name="Perreira-Neves A."/>
            <person name="Rosa I.A."/>
            <person name="Tasca T."/>
            <person name="Bogo M.R."/>
            <person name="de Souza W."/>
        </authorList>
    </citation>
    <scope>NUCLEOTIDE SEQUENCE [LARGE SCALE GENOMIC DNA]</scope>
    <source>
        <strain evidence="2">K</strain>
    </source>
</reference>
<name>A0A1J4JME6_9EUKA</name>
<evidence type="ECO:0000313" key="3">
    <source>
        <dbReference type="Proteomes" id="UP000179807"/>
    </source>
</evidence>
<dbReference type="EMBL" id="MLAK01000962">
    <property type="protein sequence ID" value="OHT00279.1"/>
    <property type="molecule type" value="Genomic_DNA"/>
</dbReference>
<accession>A0A1J4JME6</accession>
<evidence type="ECO:0000256" key="1">
    <source>
        <dbReference type="SAM" id="Coils"/>
    </source>
</evidence>
<keyword evidence="1" id="KW-0175">Coiled coil</keyword>
<dbReference type="OrthoDB" id="42561at2759"/>
<feature type="coiled-coil region" evidence="1">
    <location>
        <begin position="558"/>
        <end position="608"/>
    </location>
</feature>
<feature type="coiled-coil region" evidence="1">
    <location>
        <begin position="178"/>
        <end position="247"/>
    </location>
</feature>
<dbReference type="RefSeq" id="XP_068353415.1">
    <property type="nucleotide sequence ID" value="XM_068508860.1"/>
</dbReference>
<gene>
    <name evidence="2" type="ORF">TRFO_33064</name>
</gene>
<dbReference type="Proteomes" id="UP000179807">
    <property type="component" value="Unassembled WGS sequence"/>
</dbReference>